<evidence type="ECO:0000256" key="1">
    <source>
        <dbReference type="SAM" id="MobiDB-lite"/>
    </source>
</evidence>
<gene>
    <name evidence="4" type="ORF">GJB61_21580</name>
</gene>
<sequence>MGYPGNQLYGSSIQGAEVMQSSLTIENSPAGKQGESPLYYRLLFSLPIMGLFIQWLLPLYRSTAEAQTAQLLVTLMISAVVLLLWGMLQLPGWLILSIQILFISLTWFYICAADEGIAWVTSYLAGIKDDAILLLSGQVSQLSGDNRQLILIVGWGLLVCSVQQLALYRGSTLLFTVLTMVYLLILDMGFGVNTTMNLIISSGLIVWLQAMSGLLHLRERTQSIRIPYARWGGLALAAAVALTITAWLGEQLYGSRPVAQISLQSAFGSLQEWASGHLPDRVEELQTGTTGYSSDGGELGAPLSRSTEPVFTAVSSIRSYWRGESLAYYDGRRWIKAADEYLPLNLSSLPMKGTSIADIGGDRTLVQRIQFVVPSSGGLPLFNAGTVKDVKAIQLTDGSLLGFVLANKENESFRLPDLAGSARVTEYTVKSLLLESDPAVLRTLNGYDPQPITSEYLELPASLPERVATLAEQLTAPAGNRYDAAAAVRDYLQSRYAYNLNTSIPPSGVDFVDDFLFDTRQGYCVHFATAMTILLRSAGIPARYVQGYGPGTLEADTEPQRYTVTQGDAHAWVEVYFAGAGWVPFDPTPGSSGAAGFAPAALPAAASAAPPSATPPAARARGGLPTLPQAGGADTAPLAAALLLPAAAWRWRRSLALLLAARSSRAGSSERQLRAAALAWHGLAARYGPPPPGITGREYVASLPIEDARLRAAVRQFVRRYEALAYSKGRAAAVSDPAAFRRECLAITFRLS</sequence>
<accession>A0A7X2H9Z5</accession>
<evidence type="ECO:0000313" key="4">
    <source>
        <dbReference type="EMBL" id="MRN55578.1"/>
    </source>
</evidence>
<feature type="compositionally biased region" description="Low complexity" evidence="1">
    <location>
        <begin position="608"/>
        <end position="625"/>
    </location>
</feature>
<dbReference type="PANTHER" id="PTHR42736:SF1">
    <property type="entry name" value="PROTEIN-GLUTAMINE GAMMA-GLUTAMYLTRANSFERASE"/>
    <property type="match status" value="1"/>
</dbReference>
<dbReference type="RefSeq" id="WP_154121081.1">
    <property type="nucleotide sequence ID" value="NZ_WJXB01000009.1"/>
</dbReference>
<evidence type="ECO:0000259" key="3">
    <source>
        <dbReference type="SMART" id="SM00460"/>
    </source>
</evidence>
<feature type="transmembrane region" description="Helical" evidence="2">
    <location>
        <begin position="93"/>
        <end position="110"/>
    </location>
</feature>
<dbReference type="Gene3D" id="3.10.620.30">
    <property type="match status" value="1"/>
</dbReference>
<dbReference type="InterPro" id="IPR038765">
    <property type="entry name" value="Papain-like_cys_pep_sf"/>
</dbReference>
<dbReference type="InterPro" id="IPR052901">
    <property type="entry name" value="Bact_TGase-like"/>
</dbReference>
<keyword evidence="2" id="KW-0812">Transmembrane</keyword>
<feature type="transmembrane region" description="Helical" evidence="2">
    <location>
        <begin position="148"/>
        <end position="166"/>
    </location>
</feature>
<keyword evidence="5" id="KW-1185">Reference proteome</keyword>
<keyword evidence="2" id="KW-1133">Transmembrane helix</keyword>
<dbReference type="Proteomes" id="UP000463051">
    <property type="component" value="Unassembled WGS sequence"/>
</dbReference>
<dbReference type="SMART" id="SM00460">
    <property type="entry name" value="TGc"/>
    <property type="match status" value="1"/>
</dbReference>
<dbReference type="Pfam" id="PF01841">
    <property type="entry name" value="Transglut_core"/>
    <property type="match status" value="1"/>
</dbReference>
<reference evidence="4 5" key="1">
    <citation type="submission" date="2019-11" db="EMBL/GenBank/DDBJ databases">
        <title>Paenibacillus monticola sp. nov., a novel PGPR strain isolated from mountain sample in China.</title>
        <authorList>
            <person name="Zhao Q."/>
            <person name="Li H.-P."/>
            <person name="Zhang J.-L."/>
        </authorList>
    </citation>
    <scope>NUCLEOTIDE SEQUENCE [LARGE SCALE GENOMIC DNA]</scope>
    <source>
        <strain evidence="4 5">LC-T2</strain>
    </source>
</reference>
<dbReference type="AlphaFoldDB" id="A0A7X2H9Z5"/>
<feature type="region of interest" description="Disordered" evidence="1">
    <location>
        <begin position="608"/>
        <end position="629"/>
    </location>
</feature>
<organism evidence="4 5">
    <name type="scientific">Paenibacillus monticola</name>
    <dbReference type="NCBI Taxonomy" id="2666075"/>
    <lineage>
        <taxon>Bacteria</taxon>
        <taxon>Bacillati</taxon>
        <taxon>Bacillota</taxon>
        <taxon>Bacilli</taxon>
        <taxon>Bacillales</taxon>
        <taxon>Paenibacillaceae</taxon>
        <taxon>Paenibacillus</taxon>
    </lineage>
</organism>
<protein>
    <recommendedName>
        <fullName evidence="3">Transglutaminase-like domain-containing protein</fullName>
    </recommendedName>
</protein>
<evidence type="ECO:0000313" key="5">
    <source>
        <dbReference type="Proteomes" id="UP000463051"/>
    </source>
</evidence>
<dbReference type="InterPro" id="IPR002931">
    <property type="entry name" value="Transglutaminase-like"/>
</dbReference>
<feature type="transmembrane region" description="Helical" evidence="2">
    <location>
        <begin position="69"/>
        <end position="87"/>
    </location>
</feature>
<keyword evidence="2" id="KW-0472">Membrane</keyword>
<feature type="transmembrane region" description="Helical" evidence="2">
    <location>
        <begin position="229"/>
        <end position="249"/>
    </location>
</feature>
<proteinExistence type="predicted"/>
<dbReference type="EMBL" id="WJXB01000009">
    <property type="protein sequence ID" value="MRN55578.1"/>
    <property type="molecule type" value="Genomic_DNA"/>
</dbReference>
<comment type="caution">
    <text evidence="4">The sequence shown here is derived from an EMBL/GenBank/DDBJ whole genome shotgun (WGS) entry which is preliminary data.</text>
</comment>
<name>A0A7X2H9Z5_9BACL</name>
<feature type="transmembrane region" description="Helical" evidence="2">
    <location>
        <begin position="38"/>
        <end position="57"/>
    </location>
</feature>
<dbReference type="SUPFAM" id="SSF54001">
    <property type="entry name" value="Cysteine proteinases"/>
    <property type="match status" value="1"/>
</dbReference>
<dbReference type="PANTHER" id="PTHR42736">
    <property type="entry name" value="PROTEIN-GLUTAMINE GAMMA-GLUTAMYLTRANSFERASE"/>
    <property type="match status" value="1"/>
</dbReference>
<feature type="domain" description="Transglutaminase-like" evidence="3">
    <location>
        <begin position="516"/>
        <end position="589"/>
    </location>
</feature>
<evidence type="ECO:0000256" key="2">
    <source>
        <dbReference type="SAM" id="Phobius"/>
    </source>
</evidence>